<reference evidence="1" key="1">
    <citation type="journal article" date="2020" name="Nat. Genet.">
        <title>Genomic diversifications of five Gossypium allopolyploid species and their impact on cotton improvement.</title>
        <authorList>
            <person name="Chen Z.J."/>
            <person name="Sreedasyam A."/>
            <person name="Ando A."/>
            <person name="Song Q."/>
            <person name="De Santiago L.M."/>
            <person name="Hulse-Kemp A.M."/>
            <person name="Ding M."/>
            <person name="Ye W."/>
            <person name="Kirkbride R.C."/>
            <person name="Jenkins J."/>
            <person name="Plott C."/>
            <person name="Lovell J."/>
            <person name="Lin Y.M."/>
            <person name="Vaughn R."/>
            <person name="Liu B."/>
            <person name="Simpson S."/>
            <person name="Scheffler B.E."/>
            <person name="Wen L."/>
            <person name="Saski C.A."/>
            <person name="Grover C.E."/>
            <person name="Hu G."/>
            <person name="Conover J.L."/>
            <person name="Carlson J.W."/>
            <person name="Shu S."/>
            <person name="Boston L.B."/>
            <person name="Williams M."/>
            <person name="Peterson D.G."/>
            <person name="McGee K."/>
            <person name="Jones D.C."/>
            <person name="Wendel J.F."/>
            <person name="Stelly D.M."/>
            <person name="Grimwood J."/>
            <person name="Schmutz J."/>
        </authorList>
    </citation>
    <scope>NUCLEOTIDE SEQUENCE [LARGE SCALE GENOMIC DNA]</scope>
    <source>
        <strain evidence="1">cv. TM-1</strain>
    </source>
</reference>
<reference evidence="2" key="2">
    <citation type="submission" date="2025-08" db="UniProtKB">
        <authorList>
            <consortium name="RefSeq"/>
        </authorList>
    </citation>
    <scope>IDENTIFICATION</scope>
</reference>
<dbReference type="PANTHER" id="PTHR47818">
    <property type="entry name" value="RNI-LIKE SUPERFAMILY PROTEIN"/>
    <property type="match status" value="1"/>
</dbReference>
<evidence type="ECO:0000313" key="2">
    <source>
        <dbReference type="RefSeq" id="XP_040968614.1"/>
    </source>
</evidence>
<gene>
    <name evidence="2" type="primary">LOC107907365</name>
</gene>
<sequence length="91" mass="10729">MGFNTQLINPIALLSTWIVSLMEDSIKKSIKTQESHCIENESQITSAWKALFKFRWPDLVECVKPVDWQQIYWETYVQKYVVPINILILII</sequence>
<dbReference type="GeneID" id="107907365"/>
<organism evidence="1 2">
    <name type="scientific">Gossypium hirsutum</name>
    <name type="common">Upland cotton</name>
    <name type="synonym">Gossypium mexicanum</name>
    <dbReference type="NCBI Taxonomy" id="3635"/>
    <lineage>
        <taxon>Eukaryota</taxon>
        <taxon>Viridiplantae</taxon>
        <taxon>Streptophyta</taxon>
        <taxon>Embryophyta</taxon>
        <taxon>Tracheophyta</taxon>
        <taxon>Spermatophyta</taxon>
        <taxon>Magnoliopsida</taxon>
        <taxon>eudicotyledons</taxon>
        <taxon>Gunneridae</taxon>
        <taxon>Pentapetalae</taxon>
        <taxon>rosids</taxon>
        <taxon>malvids</taxon>
        <taxon>Malvales</taxon>
        <taxon>Malvaceae</taxon>
        <taxon>Malvoideae</taxon>
        <taxon>Gossypium</taxon>
    </lineage>
</organism>
<accession>A0ABM3BNH6</accession>
<dbReference type="Proteomes" id="UP000818029">
    <property type="component" value="Chromosome A05"/>
</dbReference>
<dbReference type="PANTHER" id="PTHR47818:SF2">
    <property type="entry name" value="F-BOX DOMAIN-CONTAINING PROTEIN"/>
    <property type="match status" value="1"/>
</dbReference>
<protein>
    <submittedName>
        <fullName evidence="2">Uncharacterized protein isoform X2</fullName>
    </submittedName>
</protein>
<proteinExistence type="predicted"/>
<keyword evidence="1" id="KW-1185">Reference proteome</keyword>
<name>A0ABM3BNH6_GOSHI</name>
<dbReference type="RefSeq" id="XP_040968614.1">
    <property type="nucleotide sequence ID" value="XM_041112680.1"/>
</dbReference>
<evidence type="ECO:0000313" key="1">
    <source>
        <dbReference type="Proteomes" id="UP000818029"/>
    </source>
</evidence>